<dbReference type="AlphaFoldDB" id="A0AA35KUM1"/>
<dbReference type="EMBL" id="OX395134">
    <property type="protein sequence ID" value="CAI5783794.1"/>
    <property type="molecule type" value="Genomic_DNA"/>
</dbReference>
<dbReference type="Proteomes" id="UP001178461">
    <property type="component" value="Chromosome 9"/>
</dbReference>
<accession>A0AA35KUM1</accession>
<sequence length="75" mass="8695">MGGTLTDNRERVEVRILSMQKRDRKHANSDWWVRVSQSQFPSVDSWKKSLKTEDLRGSSTGFRVLFPRLLGDVSD</sequence>
<name>A0AA35KUM1_9SAUR</name>
<reference evidence="1" key="1">
    <citation type="submission" date="2022-12" db="EMBL/GenBank/DDBJ databases">
        <authorList>
            <person name="Alioto T."/>
            <person name="Alioto T."/>
            <person name="Gomez Garrido J."/>
        </authorList>
    </citation>
    <scope>NUCLEOTIDE SEQUENCE</scope>
</reference>
<evidence type="ECO:0000313" key="2">
    <source>
        <dbReference type="Proteomes" id="UP001178461"/>
    </source>
</evidence>
<evidence type="ECO:0000313" key="1">
    <source>
        <dbReference type="EMBL" id="CAI5783794.1"/>
    </source>
</evidence>
<proteinExistence type="predicted"/>
<keyword evidence="2" id="KW-1185">Reference proteome</keyword>
<gene>
    <name evidence="1" type="ORF">PODLI_1B039948</name>
</gene>
<organism evidence="1 2">
    <name type="scientific">Podarcis lilfordi</name>
    <name type="common">Lilford's wall lizard</name>
    <dbReference type="NCBI Taxonomy" id="74358"/>
    <lineage>
        <taxon>Eukaryota</taxon>
        <taxon>Metazoa</taxon>
        <taxon>Chordata</taxon>
        <taxon>Craniata</taxon>
        <taxon>Vertebrata</taxon>
        <taxon>Euteleostomi</taxon>
        <taxon>Lepidosauria</taxon>
        <taxon>Squamata</taxon>
        <taxon>Bifurcata</taxon>
        <taxon>Unidentata</taxon>
        <taxon>Episquamata</taxon>
        <taxon>Laterata</taxon>
        <taxon>Lacertibaenia</taxon>
        <taxon>Lacertidae</taxon>
        <taxon>Podarcis</taxon>
    </lineage>
</organism>
<protein>
    <submittedName>
        <fullName evidence="1">Uncharacterized protein</fullName>
    </submittedName>
</protein>